<proteinExistence type="predicted"/>
<name>Q07SQ4_RHOP5</name>
<organism evidence="1">
    <name type="scientific">Rhodopseudomonas palustris (strain BisA53)</name>
    <dbReference type="NCBI Taxonomy" id="316055"/>
    <lineage>
        <taxon>Bacteria</taxon>
        <taxon>Pseudomonadati</taxon>
        <taxon>Pseudomonadota</taxon>
        <taxon>Alphaproteobacteria</taxon>
        <taxon>Hyphomicrobiales</taxon>
        <taxon>Nitrobacteraceae</taxon>
        <taxon>Rhodopseudomonas</taxon>
    </lineage>
</organism>
<dbReference type="EMBL" id="CP000463">
    <property type="protein sequence ID" value="ABJ05030.1"/>
    <property type="molecule type" value="Genomic_DNA"/>
</dbReference>
<gene>
    <name evidence="1" type="ordered locus">RPE_1076</name>
</gene>
<accession>Q07SQ4</accession>
<evidence type="ECO:0000313" key="1">
    <source>
        <dbReference type="EMBL" id="ABJ05030.1"/>
    </source>
</evidence>
<protein>
    <submittedName>
        <fullName evidence="1">Uncharacterized protein</fullName>
    </submittedName>
</protein>
<reference evidence="1" key="1">
    <citation type="submission" date="2006-09" db="EMBL/GenBank/DDBJ databases">
        <title>Complete sequence of Rhodopseudomonas palustris BisA53.</title>
        <authorList>
            <consortium name="US DOE Joint Genome Institute"/>
            <person name="Copeland A."/>
            <person name="Lucas S."/>
            <person name="Lapidus A."/>
            <person name="Barry K."/>
            <person name="Detter J.C."/>
            <person name="Glavina del Rio T."/>
            <person name="Hammon N."/>
            <person name="Israni S."/>
            <person name="Dalin E."/>
            <person name="Tice H."/>
            <person name="Pitluck S."/>
            <person name="Chain P."/>
            <person name="Malfatti S."/>
            <person name="Shin M."/>
            <person name="Vergez L."/>
            <person name="Schmutz J."/>
            <person name="Larimer F."/>
            <person name="Land M."/>
            <person name="Hauser L."/>
            <person name="Pelletier D.A."/>
            <person name="Kyrpides N."/>
            <person name="Kim E."/>
            <person name="Harwood C.S."/>
            <person name="Oda Y."/>
            <person name="Richardson P."/>
        </authorList>
    </citation>
    <scope>NUCLEOTIDE SEQUENCE [LARGE SCALE GENOMIC DNA]</scope>
    <source>
        <strain evidence="1">BisA53</strain>
    </source>
</reference>
<dbReference type="HOGENOM" id="CLU_2510515_0_0_5"/>
<sequence>MFGSIGRCNRMMKAEAERVILQLCHHWRRCRGYSLVPSDKLSFPDFYSWLDSYYSIYLRFETTVSVKDDVKHWFDVAFDRINHHK</sequence>
<dbReference type="AlphaFoldDB" id="Q07SQ4"/>
<dbReference type="KEGG" id="rpe:RPE_1076"/>